<sequence length="86" mass="10147">MLLYNNTFTTSSSIAHRFLSPQHNRHLATAWSRSLNVVVCYPPYSHPSNRLRHHKIELVWCRSESTKSIVMLIMQAFMWIKDDDDD</sequence>
<gene>
    <name evidence="1" type="ORF">QVD17_41622</name>
</gene>
<proteinExistence type="predicted"/>
<reference evidence="1" key="1">
    <citation type="journal article" date="2023" name="bioRxiv">
        <title>Improved chromosome-level genome assembly for marigold (Tagetes erecta).</title>
        <authorList>
            <person name="Jiang F."/>
            <person name="Yuan L."/>
            <person name="Wang S."/>
            <person name="Wang H."/>
            <person name="Xu D."/>
            <person name="Wang A."/>
            <person name="Fan W."/>
        </authorList>
    </citation>
    <scope>NUCLEOTIDE SEQUENCE</scope>
    <source>
        <strain evidence="1">WSJ</strain>
        <tissue evidence="1">Leaf</tissue>
    </source>
</reference>
<organism evidence="1 2">
    <name type="scientific">Tagetes erecta</name>
    <name type="common">African marigold</name>
    <dbReference type="NCBI Taxonomy" id="13708"/>
    <lineage>
        <taxon>Eukaryota</taxon>
        <taxon>Viridiplantae</taxon>
        <taxon>Streptophyta</taxon>
        <taxon>Embryophyta</taxon>
        <taxon>Tracheophyta</taxon>
        <taxon>Spermatophyta</taxon>
        <taxon>Magnoliopsida</taxon>
        <taxon>eudicotyledons</taxon>
        <taxon>Gunneridae</taxon>
        <taxon>Pentapetalae</taxon>
        <taxon>asterids</taxon>
        <taxon>campanulids</taxon>
        <taxon>Asterales</taxon>
        <taxon>Asteraceae</taxon>
        <taxon>Asteroideae</taxon>
        <taxon>Heliantheae alliance</taxon>
        <taxon>Tageteae</taxon>
        <taxon>Tagetes</taxon>
    </lineage>
</organism>
<dbReference type="AlphaFoldDB" id="A0AAD8JM61"/>
<accession>A0AAD8JM61</accession>
<name>A0AAD8JM61_TARER</name>
<dbReference type="EMBL" id="JAUHHV010000012">
    <property type="protein sequence ID" value="KAK1406328.1"/>
    <property type="molecule type" value="Genomic_DNA"/>
</dbReference>
<protein>
    <submittedName>
        <fullName evidence="1">Uncharacterized protein</fullName>
    </submittedName>
</protein>
<keyword evidence="2" id="KW-1185">Reference proteome</keyword>
<comment type="caution">
    <text evidence="1">The sequence shown here is derived from an EMBL/GenBank/DDBJ whole genome shotgun (WGS) entry which is preliminary data.</text>
</comment>
<evidence type="ECO:0000313" key="1">
    <source>
        <dbReference type="EMBL" id="KAK1406328.1"/>
    </source>
</evidence>
<evidence type="ECO:0000313" key="2">
    <source>
        <dbReference type="Proteomes" id="UP001229421"/>
    </source>
</evidence>
<dbReference type="Proteomes" id="UP001229421">
    <property type="component" value="Unassembled WGS sequence"/>
</dbReference>